<dbReference type="SMART" id="SM00895">
    <property type="entry name" value="FCD"/>
    <property type="match status" value="1"/>
</dbReference>
<dbReference type="InterPro" id="IPR036388">
    <property type="entry name" value="WH-like_DNA-bd_sf"/>
</dbReference>
<name>A0A8J3YM13_9ACTN</name>
<dbReference type="InterPro" id="IPR011711">
    <property type="entry name" value="GntR_C"/>
</dbReference>
<dbReference type="Pfam" id="PF00392">
    <property type="entry name" value="GntR"/>
    <property type="match status" value="1"/>
</dbReference>
<dbReference type="SMART" id="SM00345">
    <property type="entry name" value="HTH_GNTR"/>
    <property type="match status" value="1"/>
</dbReference>
<dbReference type="GO" id="GO:0003700">
    <property type="term" value="F:DNA-binding transcription factor activity"/>
    <property type="evidence" value="ECO:0007669"/>
    <property type="project" value="InterPro"/>
</dbReference>
<dbReference type="PANTHER" id="PTHR43537:SF45">
    <property type="entry name" value="GNTR FAMILY REGULATORY PROTEIN"/>
    <property type="match status" value="1"/>
</dbReference>
<keyword evidence="2" id="KW-0238">DNA-binding</keyword>
<dbReference type="Proteomes" id="UP000619260">
    <property type="component" value="Unassembled WGS sequence"/>
</dbReference>
<dbReference type="CDD" id="cd07377">
    <property type="entry name" value="WHTH_GntR"/>
    <property type="match status" value="1"/>
</dbReference>
<reference evidence="5" key="1">
    <citation type="submission" date="2021-01" db="EMBL/GenBank/DDBJ databases">
        <title>Whole genome shotgun sequence of Virgisporangium aliadipatigenens NBRC 105644.</title>
        <authorList>
            <person name="Komaki H."/>
            <person name="Tamura T."/>
        </authorList>
    </citation>
    <scope>NUCLEOTIDE SEQUENCE</scope>
    <source>
        <strain evidence="5">NBRC 105644</strain>
    </source>
</reference>
<evidence type="ECO:0000256" key="1">
    <source>
        <dbReference type="ARBA" id="ARBA00023015"/>
    </source>
</evidence>
<sequence>MADNGARRPDGSGSWAERLSADRAALTAGSRSQLLAAKLRQRITEGVFRPGERLSEEALSEALNVSRNTLREAFRQLAEEGVLVHEFGRGVFVRTLTVEDLRDIYALRRVLELAAVRNLPNAPGHALEEIREAVDSADEAAARQDWTAVGSANMRFHQAVVELLDNRRARDVVRRLLAELRLVFVVMDDLHDFHEPYRKTNRQLYELLLAGDVAGAEKAFTAYLDAAEAQLLAAYRH</sequence>
<dbReference type="SUPFAM" id="SSF48008">
    <property type="entry name" value="GntR ligand-binding domain-like"/>
    <property type="match status" value="1"/>
</dbReference>
<dbReference type="EMBL" id="BOPF01000012">
    <property type="protein sequence ID" value="GIJ46777.1"/>
    <property type="molecule type" value="Genomic_DNA"/>
</dbReference>
<comment type="caution">
    <text evidence="5">The sequence shown here is derived from an EMBL/GenBank/DDBJ whole genome shotgun (WGS) entry which is preliminary data.</text>
</comment>
<evidence type="ECO:0000256" key="3">
    <source>
        <dbReference type="ARBA" id="ARBA00023163"/>
    </source>
</evidence>
<dbReference type="PANTHER" id="PTHR43537">
    <property type="entry name" value="TRANSCRIPTIONAL REGULATOR, GNTR FAMILY"/>
    <property type="match status" value="1"/>
</dbReference>
<protein>
    <submittedName>
        <fullName evidence="5">GntR family transcriptional regulator</fullName>
    </submittedName>
</protein>
<dbReference type="PRINTS" id="PR00035">
    <property type="entry name" value="HTHGNTR"/>
</dbReference>
<organism evidence="5 6">
    <name type="scientific">Virgisporangium aliadipatigenens</name>
    <dbReference type="NCBI Taxonomy" id="741659"/>
    <lineage>
        <taxon>Bacteria</taxon>
        <taxon>Bacillati</taxon>
        <taxon>Actinomycetota</taxon>
        <taxon>Actinomycetes</taxon>
        <taxon>Micromonosporales</taxon>
        <taxon>Micromonosporaceae</taxon>
        <taxon>Virgisporangium</taxon>
    </lineage>
</organism>
<dbReference type="PROSITE" id="PS50949">
    <property type="entry name" value="HTH_GNTR"/>
    <property type="match status" value="1"/>
</dbReference>
<feature type="domain" description="HTH gntR-type" evidence="4">
    <location>
        <begin position="29"/>
        <end position="96"/>
    </location>
</feature>
<dbReference type="Gene3D" id="1.20.120.530">
    <property type="entry name" value="GntR ligand-binding domain-like"/>
    <property type="match status" value="1"/>
</dbReference>
<gene>
    <name evidence="5" type="ORF">Val02_36630</name>
</gene>
<keyword evidence="3" id="KW-0804">Transcription</keyword>
<evidence type="ECO:0000313" key="5">
    <source>
        <dbReference type="EMBL" id="GIJ46777.1"/>
    </source>
</evidence>
<dbReference type="InterPro" id="IPR036390">
    <property type="entry name" value="WH_DNA-bd_sf"/>
</dbReference>
<dbReference type="InterPro" id="IPR000524">
    <property type="entry name" value="Tscrpt_reg_HTH_GntR"/>
</dbReference>
<dbReference type="AlphaFoldDB" id="A0A8J3YM13"/>
<dbReference type="RefSeq" id="WP_203900293.1">
    <property type="nucleotide sequence ID" value="NZ_BOPF01000012.1"/>
</dbReference>
<dbReference type="Pfam" id="PF07729">
    <property type="entry name" value="FCD"/>
    <property type="match status" value="1"/>
</dbReference>
<evidence type="ECO:0000259" key="4">
    <source>
        <dbReference type="PROSITE" id="PS50949"/>
    </source>
</evidence>
<evidence type="ECO:0000313" key="6">
    <source>
        <dbReference type="Proteomes" id="UP000619260"/>
    </source>
</evidence>
<accession>A0A8J3YM13</accession>
<dbReference type="GO" id="GO:0003677">
    <property type="term" value="F:DNA binding"/>
    <property type="evidence" value="ECO:0007669"/>
    <property type="project" value="UniProtKB-KW"/>
</dbReference>
<evidence type="ECO:0000256" key="2">
    <source>
        <dbReference type="ARBA" id="ARBA00023125"/>
    </source>
</evidence>
<keyword evidence="6" id="KW-1185">Reference proteome</keyword>
<dbReference type="Gene3D" id="1.10.10.10">
    <property type="entry name" value="Winged helix-like DNA-binding domain superfamily/Winged helix DNA-binding domain"/>
    <property type="match status" value="1"/>
</dbReference>
<proteinExistence type="predicted"/>
<dbReference type="SUPFAM" id="SSF46785">
    <property type="entry name" value="Winged helix' DNA-binding domain"/>
    <property type="match status" value="1"/>
</dbReference>
<dbReference type="InterPro" id="IPR008920">
    <property type="entry name" value="TF_FadR/GntR_C"/>
</dbReference>
<keyword evidence="1" id="KW-0805">Transcription regulation</keyword>